<dbReference type="HOGENOM" id="CLU_1100948_0_0_2"/>
<evidence type="ECO:0000313" key="2">
    <source>
        <dbReference type="Proteomes" id="UP000005233"/>
    </source>
</evidence>
<gene>
    <name evidence="1" type="ordered locus">Mtc_1721</name>
</gene>
<dbReference type="eggNOG" id="arCOG00895">
    <property type="taxonomic scope" value="Archaea"/>
</dbReference>
<accession>H8I8Z4</accession>
<dbReference type="KEGG" id="mez:Mtc_1721"/>
<sequence length="252" mass="28937">MRLIGFRALIKKDEDVLLSQIKDAHRLFPEFSVILAVCGDEPSSTVLDACSEVFYYGEKPRGFTYPWHLLVKYAQDYGASELILCDGDEQFIFSELRRAYDNAGECDAVMPIRRKKPLFFSDTCIDRVLMEECENMLFRSACPNALIDPQPGAIMLLSHKAISCLDLEAVPSWIGDIVATAQLIKSGCLIKELEMDVREQARTNVTLERELLKIMQMERYFGESFLDVIPKKARYAHVRRCYEEYLHDRPCS</sequence>
<keyword evidence="2" id="KW-1185">Reference proteome</keyword>
<organism evidence="1 2">
    <name type="scientific">Methanocella conradii (strain DSM 24694 / JCM 17849 / CGMCC 1.5162 / HZ254)</name>
    <dbReference type="NCBI Taxonomy" id="1041930"/>
    <lineage>
        <taxon>Archaea</taxon>
        <taxon>Methanobacteriati</taxon>
        <taxon>Methanobacteriota</taxon>
        <taxon>Stenosarchaea group</taxon>
        <taxon>Methanomicrobia</taxon>
        <taxon>Methanocellales</taxon>
        <taxon>Methanocellaceae</taxon>
        <taxon>Methanocella</taxon>
    </lineage>
</organism>
<reference evidence="1 2" key="1">
    <citation type="journal article" date="2012" name="J. Bacteriol.">
        <title>Complete genome sequence of a thermophilic methanogen, Methanocella conradii HZ254, isolated from Chinese rice field soil.</title>
        <authorList>
            <person name="Lu Z."/>
            <person name="Lu Y."/>
        </authorList>
    </citation>
    <scope>NUCLEOTIDE SEQUENCE [LARGE SCALE GENOMIC DNA]</scope>
    <source>
        <strain evidence="2">DSM 24694 / JCM 17849 / CGMCC 1.5162 / HZ254</strain>
    </source>
</reference>
<dbReference type="AlphaFoldDB" id="H8I8Z4"/>
<dbReference type="RefSeq" id="WP_014406296.1">
    <property type="nucleotide sequence ID" value="NC_017034.1"/>
</dbReference>
<evidence type="ECO:0000313" key="1">
    <source>
        <dbReference type="EMBL" id="AFD00465.1"/>
    </source>
</evidence>
<proteinExistence type="predicted"/>
<dbReference type="Proteomes" id="UP000005233">
    <property type="component" value="Chromosome"/>
</dbReference>
<name>H8I8Z4_METCZ</name>
<dbReference type="EMBL" id="CP003243">
    <property type="protein sequence ID" value="AFD00465.1"/>
    <property type="molecule type" value="Genomic_DNA"/>
</dbReference>
<dbReference type="GeneID" id="11971861"/>
<dbReference type="STRING" id="1041930.Mtc_1721"/>
<protein>
    <submittedName>
        <fullName evidence="1">Uncharacterized protein</fullName>
    </submittedName>
</protein>